<comment type="caution">
    <text evidence="2">The sequence shown here is derived from an EMBL/GenBank/DDBJ whole genome shotgun (WGS) entry which is preliminary data.</text>
</comment>
<feature type="transmembrane region" description="Helical" evidence="1">
    <location>
        <begin position="131"/>
        <end position="157"/>
    </location>
</feature>
<keyword evidence="1" id="KW-1133">Transmembrane helix</keyword>
<reference evidence="2" key="1">
    <citation type="journal article" date="2020" name="mSystems">
        <title>Genome- and Community-Level Interaction Insights into Carbon Utilization and Element Cycling Functions of Hydrothermarchaeota in Hydrothermal Sediment.</title>
        <authorList>
            <person name="Zhou Z."/>
            <person name="Liu Y."/>
            <person name="Xu W."/>
            <person name="Pan J."/>
            <person name="Luo Z.H."/>
            <person name="Li M."/>
        </authorList>
    </citation>
    <scope>NUCLEOTIDE SEQUENCE [LARGE SCALE GENOMIC DNA]</scope>
    <source>
        <strain evidence="2">SpSt-25</strain>
    </source>
</reference>
<proteinExistence type="predicted"/>
<dbReference type="Gene3D" id="1.10.1760.20">
    <property type="match status" value="1"/>
</dbReference>
<dbReference type="InterPro" id="IPR009825">
    <property type="entry name" value="ECF_substrate-spec-like"/>
</dbReference>
<feature type="transmembrane region" description="Helical" evidence="1">
    <location>
        <begin position="12"/>
        <end position="35"/>
    </location>
</feature>
<protein>
    <recommendedName>
        <fullName evidence="3">ECF transporter S component</fullName>
    </recommendedName>
</protein>
<evidence type="ECO:0008006" key="3">
    <source>
        <dbReference type="Google" id="ProtNLM"/>
    </source>
</evidence>
<accession>A0A7C1T5K5</accession>
<dbReference type="Pfam" id="PF07155">
    <property type="entry name" value="ECF-ribofla_trS"/>
    <property type="match status" value="1"/>
</dbReference>
<evidence type="ECO:0000313" key="2">
    <source>
        <dbReference type="EMBL" id="HEB48459.1"/>
    </source>
</evidence>
<feature type="transmembrane region" description="Helical" evidence="1">
    <location>
        <begin position="213"/>
        <end position="235"/>
    </location>
</feature>
<dbReference type="AlphaFoldDB" id="A0A7C1T5K5"/>
<name>A0A7C1T5K5_THEPE</name>
<feature type="transmembrane region" description="Helical" evidence="1">
    <location>
        <begin position="81"/>
        <end position="100"/>
    </location>
</feature>
<organism evidence="2">
    <name type="scientific">Thermofilum pendens</name>
    <dbReference type="NCBI Taxonomy" id="2269"/>
    <lineage>
        <taxon>Archaea</taxon>
        <taxon>Thermoproteota</taxon>
        <taxon>Thermoprotei</taxon>
        <taxon>Thermofilales</taxon>
        <taxon>Thermofilaceae</taxon>
        <taxon>Thermofilum</taxon>
    </lineage>
</organism>
<feature type="transmembrane region" description="Helical" evidence="1">
    <location>
        <begin position="107"/>
        <end position="125"/>
    </location>
</feature>
<dbReference type="EMBL" id="DSKP01000053">
    <property type="protein sequence ID" value="HEB48459.1"/>
    <property type="molecule type" value="Genomic_DNA"/>
</dbReference>
<gene>
    <name evidence="2" type="ORF">ENP77_01510</name>
</gene>
<feature type="transmembrane region" description="Helical" evidence="1">
    <location>
        <begin position="47"/>
        <end position="69"/>
    </location>
</feature>
<dbReference type="GO" id="GO:0016020">
    <property type="term" value="C:membrane"/>
    <property type="evidence" value="ECO:0007669"/>
    <property type="project" value="InterPro"/>
</dbReference>
<keyword evidence="1" id="KW-0812">Transmembrane</keyword>
<sequence>MSSETIARRPRAAYMAAYTAVGAAIYYMLLFLPGIPIIGTPAKMEIAAALSPVFGVLLGPVAGFGAVLIGNVLKFLTTPSIYSLPFIPAAPLSAFAAGVLTERKWRVPAVIMVAMLIAALFAPPFNPLADYWYVYLVAFYDKIAALILIPAAMWLLLRKAKARYYLALFLLMFISREFDKAFGCVVFAFPQVYQGVFGITKVSAVRKLYLASPLYYLVEYILEGLVAFTVALALIEAVSRVPGLAENLHVKHLYRRE</sequence>
<evidence type="ECO:0000256" key="1">
    <source>
        <dbReference type="SAM" id="Phobius"/>
    </source>
</evidence>
<keyword evidence="1" id="KW-0472">Membrane</keyword>